<protein>
    <recommendedName>
        <fullName evidence="1">DUF4806 domain-containing protein</fullName>
    </recommendedName>
</protein>
<comment type="caution">
    <text evidence="2">The sequence shown here is derived from an EMBL/GenBank/DDBJ whole genome shotgun (WGS) entry which is preliminary data.</text>
</comment>
<dbReference type="InterPro" id="IPR032071">
    <property type="entry name" value="DUF4806"/>
</dbReference>
<evidence type="ECO:0000313" key="3">
    <source>
        <dbReference type="Proteomes" id="UP001160148"/>
    </source>
</evidence>
<accession>A0AAV0Y9P8</accession>
<sequence>MWKVVHFLNDNSVEPVPDYWLNRENNRCAWPNNNHLAKKMRDNRVKPNSYDFTNYKCRVLSQNILSLNEAINKANKAQYTTELSDIEKGAKNVKRKRKTECFINSDQVQPSKITKATKRIFKKEGSISKNQNDEQDKDYYSQNKNINFAQIDNEENSEISSAVSSVDDSDLDKDYLPNIVQDECKEKDKDDFLQLKDYKFISNDDYSLTIECKQSSHNQQNASAVNTESVAPSILKPGDECDDVGTNLIPNVAQTIMMTTPPGPVKTSNYLKAVMSYLAYIKCEVNRISETQQEIIEILNNNNTQILQKTTDLLNCDNNEIDYFVMNWPITDDDGLLELENKMKDRIFYKLVVSELTRLGGKTLSRIINKMLKKVFDDTILIKFTYYGLRNKDNFHTLSINKAIFDAVRKSKQKSVSDEEIIISIGKYMTGAKGRIEQQNNKKNNS</sequence>
<evidence type="ECO:0000313" key="2">
    <source>
        <dbReference type="EMBL" id="CAI6376362.1"/>
    </source>
</evidence>
<dbReference type="EMBL" id="CARXXK010001473">
    <property type="protein sequence ID" value="CAI6376362.1"/>
    <property type="molecule type" value="Genomic_DNA"/>
</dbReference>
<feature type="domain" description="DUF4806" evidence="1">
    <location>
        <begin position="327"/>
        <end position="406"/>
    </location>
</feature>
<dbReference type="Pfam" id="PF16064">
    <property type="entry name" value="DUF4806"/>
    <property type="match status" value="1"/>
</dbReference>
<reference evidence="2 3" key="1">
    <citation type="submission" date="2023-01" db="EMBL/GenBank/DDBJ databases">
        <authorList>
            <person name="Whitehead M."/>
        </authorList>
    </citation>
    <scope>NUCLEOTIDE SEQUENCE [LARGE SCALE GENOMIC DNA]</scope>
</reference>
<gene>
    <name evidence="2" type="ORF">MEUPH1_LOCUS29737</name>
</gene>
<dbReference type="PANTHER" id="PTHR34153">
    <property type="entry name" value="SI:CH211-262H13.3-RELATED-RELATED"/>
    <property type="match status" value="1"/>
</dbReference>
<name>A0AAV0Y9P8_9HEMI</name>
<organism evidence="2 3">
    <name type="scientific">Macrosiphum euphorbiae</name>
    <name type="common">potato aphid</name>
    <dbReference type="NCBI Taxonomy" id="13131"/>
    <lineage>
        <taxon>Eukaryota</taxon>
        <taxon>Metazoa</taxon>
        <taxon>Ecdysozoa</taxon>
        <taxon>Arthropoda</taxon>
        <taxon>Hexapoda</taxon>
        <taxon>Insecta</taxon>
        <taxon>Pterygota</taxon>
        <taxon>Neoptera</taxon>
        <taxon>Paraneoptera</taxon>
        <taxon>Hemiptera</taxon>
        <taxon>Sternorrhyncha</taxon>
        <taxon>Aphidomorpha</taxon>
        <taxon>Aphidoidea</taxon>
        <taxon>Aphididae</taxon>
        <taxon>Macrosiphini</taxon>
        <taxon>Macrosiphum</taxon>
    </lineage>
</organism>
<dbReference type="Proteomes" id="UP001160148">
    <property type="component" value="Unassembled WGS sequence"/>
</dbReference>
<evidence type="ECO:0000259" key="1">
    <source>
        <dbReference type="Pfam" id="PF16064"/>
    </source>
</evidence>
<dbReference type="PANTHER" id="PTHR34153:SF2">
    <property type="entry name" value="SI:CH211-262H13.3-RELATED"/>
    <property type="match status" value="1"/>
</dbReference>
<keyword evidence="3" id="KW-1185">Reference proteome</keyword>
<dbReference type="AlphaFoldDB" id="A0AAV0Y9P8"/>
<proteinExistence type="predicted"/>